<dbReference type="EMBL" id="NQVE01000190">
    <property type="protein sequence ID" value="RAL41179.1"/>
    <property type="molecule type" value="Genomic_DNA"/>
</dbReference>
<evidence type="ECO:0000313" key="3">
    <source>
        <dbReference type="Proteomes" id="UP000249390"/>
    </source>
</evidence>
<protein>
    <submittedName>
        <fullName evidence="2">Uncharacterized protein</fullName>
    </submittedName>
</protein>
<gene>
    <name evidence="2" type="ORF">DM860_017728</name>
</gene>
<comment type="caution">
    <text evidence="2">The sequence shown here is derived from an EMBL/GenBank/DDBJ whole genome shotgun (WGS) entry which is preliminary data.</text>
</comment>
<name>A0A328DA38_9ASTE</name>
<sequence>MVSSKNLMNLAKRWQKFAVIRRKRIPLSRLNENADNCSSSSAVDKGHFALYTADHKRFVIPLSYLENEIIRQLLNLSEEEFGLPRDGPITLPCDAVFLNYIISLLSRGLSRELQDALLFSITPNQCSSASQHQEEWKKQEMLVC</sequence>
<dbReference type="Pfam" id="PF02519">
    <property type="entry name" value="Auxin_inducible"/>
    <property type="match status" value="1"/>
</dbReference>
<reference evidence="2 3" key="1">
    <citation type="submission" date="2018-06" db="EMBL/GenBank/DDBJ databases">
        <title>The Genome of Cuscuta australis (Dodder) Provides Insight into the Evolution of Plant Parasitism.</title>
        <authorList>
            <person name="Liu H."/>
        </authorList>
    </citation>
    <scope>NUCLEOTIDE SEQUENCE [LARGE SCALE GENOMIC DNA]</scope>
    <source>
        <strain evidence="3">cv. Yunnan</strain>
        <tissue evidence="2">Vines</tissue>
    </source>
</reference>
<proteinExistence type="inferred from homology"/>
<dbReference type="GO" id="GO:0009733">
    <property type="term" value="P:response to auxin"/>
    <property type="evidence" value="ECO:0007669"/>
    <property type="project" value="InterPro"/>
</dbReference>
<keyword evidence="3" id="KW-1185">Reference proteome</keyword>
<evidence type="ECO:0000313" key="2">
    <source>
        <dbReference type="EMBL" id="RAL41179.1"/>
    </source>
</evidence>
<organism evidence="2 3">
    <name type="scientific">Cuscuta australis</name>
    <dbReference type="NCBI Taxonomy" id="267555"/>
    <lineage>
        <taxon>Eukaryota</taxon>
        <taxon>Viridiplantae</taxon>
        <taxon>Streptophyta</taxon>
        <taxon>Embryophyta</taxon>
        <taxon>Tracheophyta</taxon>
        <taxon>Spermatophyta</taxon>
        <taxon>Magnoliopsida</taxon>
        <taxon>eudicotyledons</taxon>
        <taxon>Gunneridae</taxon>
        <taxon>Pentapetalae</taxon>
        <taxon>asterids</taxon>
        <taxon>lamiids</taxon>
        <taxon>Solanales</taxon>
        <taxon>Convolvulaceae</taxon>
        <taxon>Cuscuteae</taxon>
        <taxon>Cuscuta</taxon>
        <taxon>Cuscuta subgen. Grammica</taxon>
        <taxon>Cuscuta sect. Cleistogrammica</taxon>
    </lineage>
</organism>
<dbReference type="InterPro" id="IPR003676">
    <property type="entry name" value="SAUR_fam"/>
</dbReference>
<dbReference type="AlphaFoldDB" id="A0A328DA38"/>
<dbReference type="PANTHER" id="PTHR31175">
    <property type="entry name" value="AUXIN-RESPONSIVE FAMILY PROTEIN"/>
    <property type="match status" value="1"/>
</dbReference>
<accession>A0A328DA38</accession>
<comment type="similarity">
    <text evidence="1">Belongs to the ARG7 family.</text>
</comment>
<dbReference type="Proteomes" id="UP000249390">
    <property type="component" value="Unassembled WGS sequence"/>
</dbReference>
<dbReference type="PANTHER" id="PTHR31175:SF111">
    <property type="entry name" value="AUXIN-RESPONSIVE PROTEIN SAUR68-LIKE"/>
    <property type="match status" value="1"/>
</dbReference>
<evidence type="ECO:0000256" key="1">
    <source>
        <dbReference type="ARBA" id="ARBA00006974"/>
    </source>
</evidence>